<dbReference type="InterPro" id="IPR017901">
    <property type="entry name" value="C-CAP_CF_C-like"/>
</dbReference>
<evidence type="ECO:0000313" key="5">
    <source>
        <dbReference type="EMBL" id="PWV17390.1"/>
    </source>
</evidence>
<organism evidence="5 6">
    <name type="scientific">Trypanosoma cruzi</name>
    <dbReference type="NCBI Taxonomy" id="5693"/>
    <lineage>
        <taxon>Eukaryota</taxon>
        <taxon>Discoba</taxon>
        <taxon>Euglenozoa</taxon>
        <taxon>Kinetoplastea</taxon>
        <taxon>Metakinetoplastina</taxon>
        <taxon>Trypanosomatida</taxon>
        <taxon>Trypanosomatidae</taxon>
        <taxon>Trypanosoma</taxon>
        <taxon>Schizotrypanum</taxon>
    </lineage>
</organism>
<dbReference type="GO" id="GO:0005524">
    <property type="term" value="F:ATP binding"/>
    <property type="evidence" value="ECO:0007669"/>
    <property type="project" value="InterPro"/>
</dbReference>
<dbReference type="InterPro" id="IPR011009">
    <property type="entry name" value="Kinase-like_dom_sf"/>
</dbReference>
<dbReference type="EMBL" id="PRFC01000018">
    <property type="protein sequence ID" value="PWV17390.1"/>
    <property type="molecule type" value="Genomic_DNA"/>
</dbReference>
<feature type="compositionally biased region" description="Basic and acidic residues" evidence="2">
    <location>
        <begin position="1620"/>
        <end position="1632"/>
    </location>
</feature>
<dbReference type="VEuPathDB" id="TriTrypDB:TcBrA4_0086060"/>
<dbReference type="PANTHER" id="PTHR15440:SF0">
    <property type="entry name" value="PROTEIN XRP2"/>
    <property type="match status" value="1"/>
</dbReference>
<dbReference type="GO" id="GO:0006892">
    <property type="term" value="P:post-Golgi vesicle-mediated transport"/>
    <property type="evidence" value="ECO:0007669"/>
    <property type="project" value="TreeGrafter"/>
</dbReference>
<dbReference type="VEuPathDB" id="TriTrypDB:C4B63_4g469"/>
<dbReference type="VEuPathDB" id="TriTrypDB:Tc_MARK_4744"/>
<comment type="caution">
    <text evidence="5">The sequence shown here is derived from an EMBL/GenBank/DDBJ whole genome shotgun (WGS) entry which is preliminary data.</text>
</comment>
<dbReference type="VEuPathDB" id="TriTrypDB:TcCL_NonESM02523"/>
<dbReference type="PANTHER" id="PTHR15440">
    <property type="entry name" value="XRP2 PROTEIN"/>
    <property type="match status" value="1"/>
</dbReference>
<feature type="region of interest" description="Disordered" evidence="2">
    <location>
        <begin position="1570"/>
        <end position="1650"/>
    </location>
</feature>
<dbReference type="VEuPathDB" id="TriTrypDB:TCDM_00565"/>
<dbReference type="GO" id="GO:1990075">
    <property type="term" value="C:periciliary membrane compartment"/>
    <property type="evidence" value="ECO:0007669"/>
    <property type="project" value="TreeGrafter"/>
</dbReference>
<feature type="compositionally biased region" description="Basic and acidic residues" evidence="2">
    <location>
        <begin position="1582"/>
        <end position="1597"/>
    </location>
</feature>
<feature type="domain" description="C-CAP/cofactor C-like" evidence="4">
    <location>
        <begin position="1204"/>
        <end position="1340"/>
    </location>
</feature>
<dbReference type="VEuPathDB" id="TriTrypDB:TCSYLVIO_006036"/>
<dbReference type="GO" id="GO:0004672">
    <property type="term" value="F:protein kinase activity"/>
    <property type="evidence" value="ECO:0007669"/>
    <property type="project" value="InterPro"/>
</dbReference>
<dbReference type="VEuPathDB" id="TriTrypDB:TcCLB.507031.150"/>
<evidence type="ECO:0000256" key="1">
    <source>
        <dbReference type="ARBA" id="ARBA00008848"/>
    </source>
</evidence>
<evidence type="ECO:0000259" key="4">
    <source>
        <dbReference type="PROSITE" id="PS51329"/>
    </source>
</evidence>
<dbReference type="Gene3D" id="1.10.510.10">
    <property type="entry name" value="Transferase(Phosphotransferase) domain 1"/>
    <property type="match status" value="1"/>
</dbReference>
<feature type="domain" description="Protein kinase" evidence="3">
    <location>
        <begin position="209"/>
        <end position="582"/>
    </location>
</feature>
<sequence>MDFDDPSSSEEGGGGGTNSVSSGNEPPSPAVATQVISLPSYPRPETATLPMAVGKCNCREVQSFVFDDDNDDGGDDDEQNGSNDSDKKEIMRRGLERASYDFCEGHLHHQLVESAENVVRPLARHGCDALRGMGRLGDQLTGVTDTHELVDDEEGAVVGEETEEEEEEEEEEEMSKDIVESDDKEMLYVEENREWDSVLRTMSLVDVTLLSHFYVGSNLSGEETEVSMEGSVFVTETMVKTISLFYTRPAKKPGDEAAEILQMAFDTLHRLALHMRSMQTILTEAGLTIDNQIQEDEEGEDVESEAIADRSGVDLRKVIFRGVHSLHVDSSCRLIGVIDIDACTVSLSDVVAFSTLPFSQQELVAILKSVIQKVAVLHDAGFVHGCLHSGNVLCCTDDGRTVLTGACGIMSNPLLPADASFISPRLARALQPFVKLVWSHHEKVNEETFPWTSDPAFHRAVLERYGCTSETEMRPKASDDIYAIGILVVTCLLGVPPFHSATLKEVVETLSSHNPEDDDDGSSLLGNVLTSNYALQRFRIAGYTEAFIASAKDFVHMCLSAASNPAIGAQFVSKSLLKHSFFVEFPIQPNPKSSSEGAPMREDEVDEAALMDRTVHCLLYPIFLSMDCVKKDCGTTPLLPRLLRNSIFASRWDALHYGQSYHHARGVACKTDTVGILWPSLERRQVLKDDESQGEETAVKSLLYRSLVHAFKPFSQKMADSNTVTLTSTVVSKGMRVDVEAHALVFSGKSNNRLVLYRDEVPVGYGSSVDTLILQDLENCVIEILMGFRFVLVSNVRGCELLLGPCHYLYFEKVFDCVPVIVSSAHLLLRDVSHVDFHCGGGAAPRAYGSAPLPANVTALPYTMAYAGLTADFAAVSLPQEHMVTMLPRGSVSNASAPVSRTIKLYNMLRGGFDYPYSHALAAFGTRFTHENDGISNLFLFFSEVAGKSVRIAQIHGDQNATLGETSSFSPKVSSRFSSWPYRHGRDAESELKDMAADGSGSSYPIIFIMDLVGDCVIEDCSHCTVFIVGSSESVTVRRCTEMCLFLMAKEALFEYCYRMETHLLVTEYLLLDHCYQMNLIPLALEAPHLEEILASIIDGCSDESLRRLLEHALSQKNEKALNVLLRAEFNGDAVELEECVDMHIENNREQMILVDFVPSDVPLSSFFYEASQGLRQLSKWVVVPFLQKTWKKDKDFTHNIELPPVCLHDLVNAFILRLPGTLNPCAAPDGASSLFDVVLERISFGVVHLVEAVRTLIIRDCTGPLDIIVCSASRVIMESCENVTFQTACGAFIARNCHVCHVALHVNTPPRYEDCTFMQASTLNITSKDFESHLARAGVEIEVNLFDQPIVQCLHAEGDVPSSDKVPEMDAVDSVERARLILQRPVTFVAPLSATCLGIEDASFIGSLEDRVNHEAKVRPCYDNDIIAAFSFLLHRQLMQSLTTHDPLKSAEIEEPRFVRLESPRITLMESQQVEERHFDPLFERIADDAGIDSFDAEEESSLPPALKPGSGVPQLPEHNPVTGTTDLSPRGNGFRVFGNDSESERNRVPHDDYPCGDEETIDVVDAAMSAPDDDDDEDPTTDRKWCEMGGDKTSGEHQYPSEAQPVSRDTSLPQGTFKDTRLSADERESAMDPVTYRSAPRDGSVLDDRKSATEFMAAPLRRSGCEGAGEQSPEVVSSADGKKGIANVSLATSPSCRELDLEVNNSNEKKSSCSSDKNVKNMSMPEKVFFGNALSFQNLILGVHPDEEEEVRSVLSRVAASREAMASARQASGSSTMELRRRVVEAVKRLQSNLK</sequence>
<evidence type="ECO:0000313" key="6">
    <source>
        <dbReference type="Proteomes" id="UP000246078"/>
    </source>
</evidence>
<dbReference type="PROSITE" id="PS50011">
    <property type="entry name" value="PROTEIN_KINASE_DOM"/>
    <property type="match status" value="1"/>
</dbReference>
<gene>
    <name evidence="5" type="ORF">C3747_18g323</name>
</gene>
<feature type="region of interest" description="Disordered" evidence="2">
    <location>
        <begin position="1"/>
        <end position="32"/>
    </location>
</feature>
<feature type="region of interest" description="Disordered" evidence="2">
    <location>
        <begin position="65"/>
        <end position="89"/>
    </location>
</feature>
<feature type="region of interest" description="Disordered" evidence="2">
    <location>
        <begin position="156"/>
        <end position="179"/>
    </location>
</feature>
<name>A0A2V2X960_TRYCR</name>
<evidence type="ECO:0000256" key="2">
    <source>
        <dbReference type="SAM" id="MobiDB-lite"/>
    </source>
</evidence>
<feature type="region of interest" description="Disordered" evidence="2">
    <location>
        <begin position="1663"/>
        <end position="1683"/>
    </location>
</feature>
<dbReference type="VEuPathDB" id="TriTrypDB:C3747_18g323"/>
<dbReference type="OrthoDB" id="266740at2759"/>
<dbReference type="VEuPathDB" id="TriTrypDB:ECC02_003159"/>
<dbReference type="PROSITE" id="PS51329">
    <property type="entry name" value="C_CAP_COFACTOR_C"/>
    <property type="match status" value="2"/>
</dbReference>
<dbReference type="GO" id="GO:0005929">
    <property type="term" value="C:cilium"/>
    <property type="evidence" value="ECO:0007669"/>
    <property type="project" value="TreeGrafter"/>
</dbReference>
<dbReference type="Gene3D" id="2.160.20.70">
    <property type="match status" value="3"/>
</dbReference>
<feature type="compositionally biased region" description="Acidic residues" evidence="2">
    <location>
        <begin position="66"/>
        <end position="79"/>
    </location>
</feature>
<dbReference type="VEuPathDB" id="TriTrypDB:BCY84_18562"/>
<dbReference type="VEuPathDB" id="TriTrypDB:Tc_MARK_4743"/>
<dbReference type="SUPFAM" id="SSF56112">
    <property type="entry name" value="Protein kinase-like (PK-like)"/>
    <property type="match status" value="1"/>
</dbReference>
<dbReference type="InterPro" id="IPR016098">
    <property type="entry name" value="CAP/MinC_C"/>
</dbReference>
<protein>
    <recommendedName>
        <fullName evidence="7">Protein kinase domain-containing protein</fullName>
    </recommendedName>
</protein>
<reference evidence="5 6" key="1">
    <citation type="journal article" date="2018" name="Microb. Genom.">
        <title>Expanding an expanded genome: long-read sequencing of Trypanosoma cruzi.</title>
        <authorList>
            <person name="Berna L."/>
            <person name="Rodriguez M."/>
            <person name="Chiribao M.L."/>
            <person name="Parodi-Talice A."/>
            <person name="Pita S."/>
            <person name="Rijo G."/>
            <person name="Alvarez-Valin F."/>
            <person name="Robello C."/>
        </authorList>
    </citation>
    <scope>NUCLEOTIDE SEQUENCE [LARGE SCALE GENOMIC DNA]</scope>
    <source>
        <strain evidence="5 6">TCC</strain>
    </source>
</reference>
<dbReference type="InterPro" id="IPR039093">
    <property type="entry name" value="XRP2"/>
</dbReference>
<dbReference type="VEuPathDB" id="TriTrypDB:TcG_01147"/>
<evidence type="ECO:0000259" key="3">
    <source>
        <dbReference type="PROSITE" id="PS50011"/>
    </source>
</evidence>
<dbReference type="VEuPathDB" id="TriTrypDB:TcCL_NonESM02524"/>
<feature type="region of interest" description="Disordered" evidence="2">
    <location>
        <begin position="1498"/>
        <end position="1558"/>
    </location>
</feature>
<dbReference type="VEuPathDB" id="TriTrypDB:TcCLB.506505.50"/>
<feature type="compositionally biased region" description="Acidic residues" evidence="2">
    <location>
        <begin position="156"/>
        <end position="174"/>
    </location>
</feature>
<comment type="similarity">
    <text evidence="1">Belongs to the TBCC family.</text>
</comment>
<dbReference type="GO" id="GO:0005096">
    <property type="term" value="F:GTPase activator activity"/>
    <property type="evidence" value="ECO:0007669"/>
    <property type="project" value="InterPro"/>
</dbReference>
<dbReference type="VEuPathDB" id="TriTrypDB:TcCLB.504111.49"/>
<accession>A0A2V2X960</accession>
<dbReference type="Proteomes" id="UP000246078">
    <property type="component" value="Unassembled WGS sequence"/>
</dbReference>
<evidence type="ECO:0008006" key="7">
    <source>
        <dbReference type="Google" id="ProtNLM"/>
    </source>
</evidence>
<proteinExistence type="inferred from homology"/>
<feature type="domain" description="C-CAP/cofactor C-like" evidence="4">
    <location>
        <begin position="992"/>
        <end position="1114"/>
    </location>
</feature>
<feature type="compositionally biased region" description="Basic and acidic residues" evidence="2">
    <location>
        <begin position="1544"/>
        <end position="1555"/>
    </location>
</feature>
<dbReference type="OMA" id="PIIFIMD"/>
<dbReference type="Pfam" id="PF07986">
    <property type="entry name" value="TBCC"/>
    <property type="match status" value="3"/>
</dbReference>
<dbReference type="InterPro" id="IPR012945">
    <property type="entry name" value="Tubulin-bd_cofactor_C_dom"/>
</dbReference>
<dbReference type="InterPro" id="IPR000719">
    <property type="entry name" value="Prot_kinase_dom"/>
</dbReference>